<dbReference type="Pfam" id="PF20519">
    <property type="entry name" value="Polycystin_dom"/>
    <property type="match status" value="1"/>
</dbReference>
<keyword evidence="4" id="KW-1133">Transmembrane helix</keyword>
<dbReference type="InterPro" id="IPR046791">
    <property type="entry name" value="Polycystin_dom"/>
</dbReference>
<evidence type="ECO:0000256" key="4">
    <source>
        <dbReference type="ARBA" id="ARBA00022989"/>
    </source>
</evidence>
<evidence type="ECO:0000256" key="1">
    <source>
        <dbReference type="ARBA" id="ARBA00004141"/>
    </source>
</evidence>
<evidence type="ECO:0000256" key="2">
    <source>
        <dbReference type="ARBA" id="ARBA00007200"/>
    </source>
</evidence>
<keyword evidence="3" id="KW-0812">Transmembrane</keyword>
<organism evidence="7 8">
    <name type="scientific">Molorchus minor</name>
    <dbReference type="NCBI Taxonomy" id="1323400"/>
    <lineage>
        <taxon>Eukaryota</taxon>
        <taxon>Metazoa</taxon>
        <taxon>Ecdysozoa</taxon>
        <taxon>Arthropoda</taxon>
        <taxon>Hexapoda</taxon>
        <taxon>Insecta</taxon>
        <taxon>Pterygota</taxon>
        <taxon>Neoptera</taxon>
        <taxon>Endopterygota</taxon>
        <taxon>Coleoptera</taxon>
        <taxon>Polyphaga</taxon>
        <taxon>Cucujiformia</taxon>
        <taxon>Chrysomeloidea</taxon>
        <taxon>Cerambycidae</taxon>
        <taxon>Lamiinae</taxon>
        <taxon>Monochamini</taxon>
        <taxon>Molorchus</taxon>
    </lineage>
</organism>
<sequence length="81" mass="9198">MQFNLGLGTQPQTAQTTLIGVNTRIIEWTYNDVSVTKSLPYWGKVSTYGAGGYYIDFTRDKSEIQEIVKKIKGQSLDNTRY</sequence>
<name>A0ABQ9JU55_9CUCU</name>
<feature type="domain" description="Polycystin" evidence="6">
    <location>
        <begin position="27"/>
        <end position="74"/>
    </location>
</feature>
<protein>
    <recommendedName>
        <fullName evidence="6">Polycystin domain-containing protein</fullName>
    </recommendedName>
</protein>
<comment type="subcellular location">
    <subcellularLocation>
        <location evidence="1">Membrane</location>
        <topology evidence="1">Multi-pass membrane protein</topology>
    </subcellularLocation>
</comment>
<dbReference type="Proteomes" id="UP001162164">
    <property type="component" value="Unassembled WGS sequence"/>
</dbReference>
<evidence type="ECO:0000256" key="5">
    <source>
        <dbReference type="ARBA" id="ARBA00023136"/>
    </source>
</evidence>
<keyword evidence="5" id="KW-0472">Membrane</keyword>
<accession>A0ABQ9JU55</accession>
<evidence type="ECO:0000313" key="8">
    <source>
        <dbReference type="Proteomes" id="UP001162164"/>
    </source>
</evidence>
<evidence type="ECO:0000313" key="7">
    <source>
        <dbReference type="EMBL" id="KAJ8981843.1"/>
    </source>
</evidence>
<reference evidence="7" key="1">
    <citation type="journal article" date="2023" name="Insect Mol. Biol.">
        <title>Genome sequencing provides insights into the evolution of gene families encoding plant cell wall-degrading enzymes in longhorned beetles.</title>
        <authorList>
            <person name="Shin N.R."/>
            <person name="Okamura Y."/>
            <person name="Kirsch R."/>
            <person name="Pauchet Y."/>
        </authorList>
    </citation>
    <scope>NUCLEOTIDE SEQUENCE</scope>
    <source>
        <strain evidence="7">MMC_N1</strain>
    </source>
</reference>
<evidence type="ECO:0000259" key="6">
    <source>
        <dbReference type="Pfam" id="PF20519"/>
    </source>
</evidence>
<proteinExistence type="inferred from homology"/>
<gene>
    <name evidence="7" type="ORF">NQ317_001806</name>
</gene>
<dbReference type="EMBL" id="JAPWTJ010000158">
    <property type="protein sequence ID" value="KAJ8981843.1"/>
    <property type="molecule type" value="Genomic_DNA"/>
</dbReference>
<evidence type="ECO:0000256" key="3">
    <source>
        <dbReference type="ARBA" id="ARBA00022692"/>
    </source>
</evidence>
<keyword evidence="8" id="KW-1185">Reference proteome</keyword>
<comment type="caution">
    <text evidence="7">The sequence shown here is derived from an EMBL/GenBank/DDBJ whole genome shotgun (WGS) entry which is preliminary data.</text>
</comment>
<comment type="similarity">
    <text evidence="2">Belongs to the polycystin family.</text>
</comment>